<dbReference type="KEGG" id="aarg:Aargi30884_20880"/>
<dbReference type="EMBL" id="AP019695">
    <property type="protein sequence ID" value="BBK23185.1"/>
    <property type="molecule type" value="Genomic_DNA"/>
</dbReference>
<name>A0A6N4TL90_9FIRM</name>
<organism evidence="1 2">
    <name type="scientific">Amedibacterium intestinale</name>
    <dbReference type="NCBI Taxonomy" id="2583452"/>
    <lineage>
        <taxon>Bacteria</taxon>
        <taxon>Bacillati</taxon>
        <taxon>Bacillota</taxon>
        <taxon>Erysipelotrichia</taxon>
        <taxon>Erysipelotrichales</taxon>
        <taxon>Erysipelotrichaceae</taxon>
        <taxon>Amedibacterium</taxon>
    </lineage>
</organism>
<protein>
    <submittedName>
        <fullName evidence="1">Uncharacterized protein</fullName>
    </submittedName>
</protein>
<gene>
    <name evidence="1" type="ORF">Aargi30884_20880</name>
</gene>
<keyword evidence="2" id="KW-1185">Reference proteome</keyword>
<dbReference type="AlphaFoldDB" id="A0A6N4TL90"/>
<proteinExistence type="predicted"/>
<dbReference type="Proteomes" id="UP000464754">
    <property type="component" value="Chromosome"/>
</dbReference>
<sequence>MRIQELASYRNEKNFSSPFYAELFCDDIWGDNGEDCASVTIHPTKEGWHLHYIRTQSGIPYPFAPHTSKIVDEYEKDVNDEQFYDYLLLHNLQEAFMDYITTV</sequence>
<dbReference type="RefSeq" id="WP_115716300.1">
    <property type="nucleotide sequence ID" value="NZ_AP019695.1"/>
</dbReference>
<accession>A0A6N4TL90</accession>
<evidence type="ECO:0000313" key="2">
    <source>
        <dbReference type="Proteomes" id="UP000464754"/>
    </source>
</evidence>
<evidence type="ECO:0000313" key="1">
    <source>
        <dbReference type="EMBL" id="BBK23185.1"/>
    </source>
</evidence>
<reference evidence="2" key="1">
    <citation type="submission" date="2019-05" db="EMBL/GenBank/DDBJ databases">
        <title>Complete genome sequencing of Absiella argi strain JCM 30884.</title>
        <authorList>
            <person name="Sakamoto M."/>
            <person name="Murakami T."/>
            <person name="Mori H."/>
        </authorList>
    </citation>
    <scope>NUCLEOTIDE SEQUENCE [LARGE SCALE GENOMIC DNA]</scope>
    <source>
        <strain evidence="2">JCM 30884</strain>
    </source>
</reference>